<dbReference type="InterPro" id="IPR036249">
    <property type="entry name" value="Thioredoxin-like_sf"/>
</dbReference>
<evidence type="ECO:0000256" key="6">
    <source>
        <dbReference type="SAM" id="MobiDB-lite"/>
    </source>
</evidence>
<keyword evidence="4 7" id="KW-1133">Transmembrane helix</keyword>
<keyword evidence="5 7" id="KW-0472">Membrane</keyword>
<feature type="transmembrane region" description="Helical" evidence="7">
    <location>
        <begin position="412"/>
        <end position="435"/>
    </location>
</feature>
<dbReference type="GO" id="GO:0016020">
    <property type="term" value="C:membrane"/>
    <property type="evidence" value="ECO:0007669"/>
    <property type="project" value="UniProtKB-SubCell"/>
</dbReference>
<feature type="domain" description="Cytochrome C biogenesis protein transmembrane" evidence="8">
    <location>
        <begin position="258"/>
        <end position="468"/>
    </location>
</feature>
<dbReference type="Pfam" id="PF11412">
    <property type="entry name" value="DsbD_N"/>
    <property type="match status" value="1"/>
</dbReference>
<dbReference type="InterPro" id="IPR003834">
    <property type="entry name" value="Cyt_c_assmbl_TM_dom"/>
</dbReference>
<feature type="transmembrane region" description="Helical" evidence="7">
    <location>
        <begin position="335"/>
        <end position="356"/>
    </location>
</feature>
<proteinExistence type="predicted"/>
<feature type="transmembrane region" description="Helical" evidence="7">
    <location>
        <begin position="377"/>
        <end position="406"/>
    </location>
</feature>
<dbReference type="Pfam" id="PF13899">
    <property type="entry name" value="Thioredoxin_7"/>
    <property type="match status" value="1"/>
</dbReference>
<accession>A0A1I0H0T0</accession>
<organism evidence="10 11">
    <name type="scientific">Hymenobacter actinosclerus</name>
    <dbReference type="NCBI Taxonomy" id="82805"/>
    <lineage>
        <taxon>Bacteria</taxon>
        <taxon>Pseudomonadati</taxon>
        <taxon>Bacteroidota</taxon>
        <taxon>Cytophagia</taxon>
        <taxon>Cytophagales</taxon>
        <taxon>Hymenobacteraceae</taxon>
        <taxon>Hymenobacter</taxon>
    </lineage>
</organism>
<feature type="region of interest" description="Disordered" evidence="6">
    <location>
        <begin position="171"/>
        <end position="212"/>
    </location>
</feature>
<feature type="transmembrane region" description="Helical" evidence="7">
    <location>
        <begin position="256"/>
        <end position="280"/>
    </location>
</feature>
<dbReference type="GO" id="GO:0017004">
    <property type="term" value="P:cytochrome complex assembly"/>
    <property type="evidence" value="ECO:0007669"/>
    <property type="project" value="UniProtKB-KW"/>
</dbReference>
<comment type="subcellular location">
    <subcellularLocation>
        <location evidence="1">Membrane</location>
        <topology evidence="1">Multi-pass membrane protein</topology>
    </subcellularLocation>
</comment>
<dbReference type="InterPro" id="IPR028250">
    <property type="entry name" value="DsbDN"/>
</dbReference>
<evidence type="ECO:0000256" key="2">
    <source>
        <dbReference type="ARBA" id="ARBA00022692"/>
    </source>
</evidence>
<dbReference type="STRING" id="82805.SAMN04487998_2690"/>
<keyword evidence="11" id="KW-1185">Reference proteome</keyword>
<dbReference type="RefSeq" id="WP_092772328.1">
    <property type="nucleotide sequence ID" value="NZ_FOHS01000003.1"/>
</dbReference>
<evidence type="ECO:0000256" key="1">
    <source>
        <dbReference type="ARBA" id="ARBA00004141"/>
    </source>
</evidence>
<dbReference type="GO" id="GO:0015035">
    <property type="term" value="F:protein-disulfide reductase activity"/>
    <property type="evidence" value="ECO:0007669"/>
    <property type="project" value="TreeGrafter"/>
</dbReference>
<keyword evidence="3" id="KW-0201">Cytochrome c-type biogenesis</keyword>
<dbReference type="AlphaFoldDB" id="A0A1I0H0T0"/>
<feature type="domain" description="Thiol:disulfide interchange protein DsbD N-terminal" evidence="9">
    <location>
        <begin position="37"/>
        <end position="152"/>
    </location>
</feature>
<evidence type="ECO:0000259" key="9">
    <source>
        <dbReference type="Pfam" id="PF11412"/>
    </source>
</evidence>
<name>A0A1I0H0T0_9BACT</name>
<feature type="transmembrane region" description="Helical" evidence="7">
    <location>
        <begin position="523"/>
        <end position="549"/>
    </location>
</feature>
<evidence type="ECO:0000256" key="4">
    <source>
        <dbReference type="ARBA" id="ARBA00022989"/>
    </source>
</evidence>
<dbReference type="PANTHER" id="PTHR32234:SF0">
    <property type="entry name" value="THIOL:DISULFIDE INTERCHANGE PROTEIN DSBD"/>
    <property type="match status" value="1"/>
</dbReference>
<sequence>MIRRFLLLPLLLALLLPLGLRAQVLQPTKLTTTLSQPTAKVGEQVELIINARIDATWHLYATNFDPDLGPTIFSLQFAKSPAYELVGPPKSVGETKHYDDVFKGDVTYFEKTGQIRQRIRVLQPGPLTIKAEAEFQSCTDVDGRCIPGDASLSFGPLQVSGTTVAAAPAATQTPATAPPAVKPTSPEALSATPAAPAPGSATQPTPAVAPTSVAGHDTPLAVAADNSVAIVAPTAGAPATSGAAVAATAVESAGGLWGFAFAAFVFGLGALLTPCVFPLIPMTVSFFTSGADSRKRGILKAAVYGLSIIVIYVLIGVVVSALLGEDGPNLIATHWLPNLIFFAVFVVFGLSFLGLFEITLPHSMVNKIDAQADKGGWAGVFFMALTLVLVSFSCTGPIVATILGLAARGERVAPVVGMLGFSLAFALPFTLFAIFPTWLKSLPRSGGWLNTVKVTLGFVELMLALKFLSMADLAYHWNLLPRDLYLVLWIALSGLLGLYLLGRFKLSHDSDLPHLSVGRLLMAVLAFSFMTYLIPGLFGAPLPLLAGYLPPQSRTDFMVATAGTTQASAVDVVPVAGCEPPRYSEFLELPHGLPGYFDLEQARRCAQAQNKPLFIDFTGHACVNCRKMEATVWSDPQVLKRLREDFVVVALYVDDKTDLPASEVYTSAHDGKSKTTIGKRNADLQVTGFNVNAQPYYVLLDPNVPANQAGVLAPPLGYEPDAAAFVRFLDAGLARYRQRVAGR</sequence>
<feature type="compositionally biased region" description="Low complexity" evidence="6">
    <location>
        <begin position="182"/>
        <end position="206"/>
    </location>
</feature>
<evidence type="ECO:0000256" key="7">
    <source>
        <dbReference type="SAM" id="Phobius"/>
    </source>
</evidence>
<protein>
    <submittedName>
        <fullName evidence="10">Thiol:disulfide interchange protein DsbD</fullName>
    </submittedName>
</protein>
<reference evidence="11" key="1">
    <citation type="submission" date="2016-10" db="EMBL/GenBank/DDBJ databases">
        <authorList>
            <person name="Varghese N."/>
            <person name="Submissions S."/>
        </authorList>
    </citation>
    <scope>NUCLEOTIDE SEQUENCE [LARGE SCALE GENOMIC DNA]</scope>
    <source>
        <strain evidence="11">DSM 15310</strain>
    </source>
</reference>
<dbReference type="SUPFAM" id="SSF52833">
    <property type="entry name" value="Thioredoxin-like"/>
    <property type="match status" value="1"/>
</dbReference>
<dbReference type="Pfam" id="PF02683">
    <property type="entry name" value="DsbD_TM"/>
    <property type="match status" value="1"/>
</dbReference>
<gene>
    <name evidence="10" type="ORF">SAMN04487998_2690</name>
</gene>
<dbReference type="OrthoDB" id="9811036at2"/>
<feature type="transmembrane region" description="Helical" evidence="7">
    <location>
        <begin position="447"/>
        <end position="464"/>
    </location>
</feature>
<evidence type="ECO:0000259" key="8">
    <source>
        <dbReference type="Pfam" id="PF02683"/>
    </source>
</evidence>
<evidence type="ECO:0000313" key="11">
    <source>
        <dbReference type="Proteomes" id="UP000198697"/>
    </source>
</evidence>
<evidence type="ECO:0000256" key="5">
    <source>
        <dbReference type="ARBA" id="ARBA00023136"/>
    </source>
</evidence>
<dbReference type="PANTHER" id="PTHR32234">
    <property type="entry name" value="THIOL:DISULFIDE INTERCHANGE PROTEIN DSBD"/>
    <property type="match status" value="1"/>
</dbReference>
<dbReference type="Gene3D" id="3.40.30.10">
    <property type="entry name" value="Glutaredoxin"/>
    <property type="match status" value="1"/>
</dbReference>
<dbReference type="Proteomes" id="UP000198697">
    <property type="component" value="Unassembled WGS sequence"/>
</dbReference>
<keyword evidence="2 7" id="KW-0812">Transmembrane</keyword>
<feature type="transmembrane region" description="Helical" evidence="7">
    <location>
        <begin position="484"/>
        <end position="502"/>
    </location>
</feature>
<evidence type="ECO:0000256" key="3">
    <source>
        <dbReference type="ARBA" id="ARBA00022748"/>
    </source>
</evidence>
<dbReference type="EMBL" id="FOHS01000003">
    <property type="protein sequence ID" value="SET77125.1"/>
    <property type="molecule type" value="Genomic_DNA"/>
</dbReference>
<feature type="transmembrane region" description="Helical" evidence="7">
    <location>
        <begin position="301"/>
        <end position="323"/>
    </location>
</feature>
<dbReference type="GO" id="GO:0045454">
    <property type="term" value="P:cell redox homeostasis"/>
    <property type="evidence" value="ECO:0007669"/>
    <property type="project" value="TreeGrafter"/>
</dbReference>
<evidence type="ECO:0000313" key="10">
    <source>
        <dbReference type="EMBL" id="SET77125.1"/>
    </source>
</evidence>